<reference evidence="1 2" key="1">
    <citation type="journal article" date="2018" name="PLoS Pathog.">
        <title>Evolution of structural diversity of trichothecenes, a family of toxins produced by plant pathogenic and entomopathogenic fungi.</title>
        <authorList>
            <person name="Proctor R.H."/>
            <person name="McCormick S.P."/>
            <person name="Kim H.S."/>
            <person name="Cardoza R.E."/>
            <person name="Stanley A.M."/>
            <person name="Lindo L."/>
            <person name="Kelly A."/>
            <person name="Brown D.W."/>
            <person name="Lee T."/>
            <person name="Vaughan M.M."/>
            <person name="Alexander N.J."/>
            <person name="Busman M."/>
            <person name="Gutierrez S."/>
        </authorList>
    </citation>
    <scope>NUCLEOTIDE SEQUENCE [LARGE SCALE GENOMIC DNA]</scope>
    <source>
        <strain evidence="1 2">NRRL 13405</strain>
    </source>
</reference>
<evidence type="ECO:0000313" key="1">
    <source>
        <dbReference type="EMBL" id="RFN44822.1"/>
    </source>
</evidence>
<protein>
    <submittedName>
        <fullName evidence="1">Uncharacterized protein</fullName>
    </submittedName>
</protein>
<accession>A0A395MA89</accession>
<name>A0A395MA89_9HYPO</name>
<sequence length="69" mass="8047">MHPAYTLYICLEARVAEWKNNVYATLNKAFAVPTDAWIQLIQLNEKKPLDVEERVEEGRGGLKEWTEKK</sequence>
<dbReference type="Proteomes" id="UP000265631">
    <property type="component" value="Unassembled WGS sequence"/>
</dbReference>
<proteinExistence type="predicted"/>
<dbReference type="AlphaFoldDB" id="A0A395MA89"/>
<dbReference type="EMBL" id="PXXK01000395">
    <property type="protein sequence ID" value="RFN44822.1"/>
    <property type="molecule type" value="Genomic_DNA"/>
</dbReference>
<evidence type="ECO:0000313" key="2">
    <source>
        <dbReference type="Proteomes" id="UP000265631"/>
    </source>
</evidence>
<organism evidence="1 2">
    <name type="scientific">Fusarium flagelliforme</name>
    <dbReference type="NCBI Taxonomy" id="2675880"/>
    <lineage>
        <taxon>Eukaryota</taxon>
        <taxon>Fungi</taxon>
        <taxon>Dikarya</taxon>
        <taxon>Ascomycota</taxon>
        <taxon>Pezizomycotina</taxon>
        <taxon>Sordariomycetes</taxon>
        <taxon>Hypocreomycetidae</taxon>
        <taxon>Hypocreales</taxon>
        <taxon>Nectriaceae</taxon>
        <taxon>Fusarium</taxon>
        <taxon>Fusarium incarnatum-equiseti species complex</taxon>
    </lineage>
</organism>
<gene>
    <name evidence="1" type="ORF">FIE12Z_10923</name>
</gene>
<comment type="caution">
    <text evidence="1">The sequence shown here is derived from an EMBL/GenBank/DDBJ whole genome shotgun (WGS) entry which is preliminary data.</text>
</comment>
<keyword evidence="2" id="KW-1185">Reference proteome</keyword>